<dbReference type="PANTHER" id="PTHR11358">
    <property type="entry name" value="ARGINASE/AGMATINASE"/>
    <property type="match status" value="1"/>
</dbReference>
<gene>
    <name evidence="6" type="ORF">C7I55_23260</name>
</gene>
<sequence length="305" mass="32090">MARLHGGGRCKGQSMAWRSIADLVSHSGEVALLGAPMEAGSVTPGRCDLAPATLRRTLKRFSTYDVETGAELDLALADLGDVPVQGLMPADGYEPIRSAASEAVAGHGLTLLIGGNNAVTRPAAHALGVPIERVGLITLDAHFDLRETDQGLLNGNPIRALLEDGLPGRNICQVGLAPFANTRKMHDDAKAAGIGVYAIGACLERGIVAVLEEALARLSHTEAVMIDFDIDVIDRSQCPGAPGARPGGMPVRMFFEAARFLGAHEQVRLADLTEFDPSLDVGEITALTAGRWVCEMLAGFAQRAP</sequence>
<accession>A0A2P7QG86</accession>
<keyword evidence="2" id="KW-0378">Hydrolase</keyword>
<evidence type="ECO:0000256" key="4">
    <source>
        <dbReference type="ARBA" id="ARBA00023211"/>
    </source>
</evidence>
<dbReference type="EMBL" id="PXYI01000010">
    <property type="protein sequence ID" value="PSJ36997.1"/>
    <property type="molecule type" value="Genomic_DNA"/>
</dbReference>
<dbReference type="PIRSF" id="PIRSF036979">
    <property type="entry name" value="Arginase"/>
    <property type="match status" value="1"/>
</dbReference>
<dbReference type="GO" id="GO:0046872">
    <property type="term" value="F:metal ion binding"/>
    <property type="evidence" value="ECO:0007669"/>
    <property type="project" value="UniProtKB-KW"/>
</dbReference>
<reference evidence="6 7" key="1">
    <citation type="submission" date="2018-03" db="EMBL/GenBank/DDBJ databases">
        <title>The draft genome of Sphingosinicella sp. GL-C-18.</title>
        <authorList>
            <person name="Liu L."/>
            <person name="Li L."/>
            <person name="Liang L."/>
            <person name="Zhang X."/>
            <person name="Wang T."/>
        </authorList>
    </citation>
    <scope>NUCLEOTIDE SEQUENCE [LARGE SCALE GENOMIC DNA]</scope>
    <source>
        <strain evidence="6 7">GL-C-18</strain>
    </source>
</reference>
<dbReference type="InterPro" id="IPR006035">
    <property type="entry name" value="Ureohydrolase"/>
</dbReference>
<evidence type="ECO:0000256" key="1">
    <source>
        <dbReference type="ARBA" id="ARBA00022723"/>
    </source>
</evidence>
<proteinExistence type="inferred from homology"/>
<dbReference type="Gene3D" id="3.40.800.10">
    <property type="entry name" value="Ureohydrolase domain"/>
    <property type="match status" value="1"/>
</dbReference>
<dbReference type="GO" id="GO:0033389">
    <property type="term" value="P:putrescine biosynthetic process from arginine, via agmatine"/>
    <property type="evidence" value="ECO:0007669"/>
    <property type="project" value="TreeGrafter"/>
</dbReference>
<evidence type="ECO:0000256" key="2">
    <source>
        <dbReference type="ARBA" id="ARBA00022801"/>
    </source>
</evidence>
<dbReference type="GO" id="GO:0006547">
    <property type="term" value="P:L-histidine metabolic process"/>
    <property type="evidence" value="ECO:0007669"/>
    <property type="project" value="UniProtKB-KW"/>
</dbReference>
<comment type="caution">
    <text evidence="6">The sequence shown here is derived from an EMBL/GenBank/DDBJ whole genome shotgun (WGS) entry which is preliminary data.</text>
</comment>
<comment type="similarity">
    <text evidence="5">Belongs to the arginase family.</text>
</comment>
<dbReference type="OrthoDB" id="9788689at2"/>
<protein>
    <submittedName>
        <fullName evidence="6">Arginase</fullName>
    </submittedName>
</protein>
<dbReference type="PROSITE" id="PS51409">
    <property type="entry name" value="ARGINASE_2"/>
    <property type="match status" value="1"/>
</dbReference>
<organism evidence="6 7">
    <name type="scientific">Allosphingosinicella deserti</name>
    <dbReference type="NCBI Taxonomy" id="2116704"/>
    <lineage>
        <taxon>Bacteria</taxon>
        <taxon>Pseudomonadati</taxon>
        <taxon>Pseudomonadota</taxon>
        <taxon>Alphaproteobacteria</taxon>
        <taxon>Sphingomonadales</taxon>
        <taxon>Sphingomonadaceae</taxon>
        <taxon>Allosphingosinicella</taxon>
    </lineage>
</organism>
<dbReference type="InterPro" id="IPR023696">
    <property type="entry name" value="Ureohydrolase_dom_sf"/>
</dbReference>
<name>A0A2P7QG86_9SPHN</name>
<dbReference type="Pfam" id="PF00491">
    <property type="entry name" value="Arginase"/>
    <property type="match status" value="1"/>
</dbReference>
<dbReference type="GO" id="GO:0008783">
    <property type="term" value="F:agmatinase activity"/>
    <property type="evidence" value="ECO:0007669"/>
    <property type="project" value="TreeGrafter"/>
</dbReference>
<evidence type="ECO:0000256" key="5">
    <source>
        <dbReference type="PROSITE-ProRule" id="PRU00742"/>
    </source>
</evidence>
<dbReference type="CDD" id="cd09990">
    <property type="entry name" value="Agmatinase-like"/>
    <property type="match status" value="1"/>
</dbReference>
<keyword evidence="1" id="KW-0479">Metal-binding</keyword>
<dbReference type="Proteomes" id="UP000241167">
    <property type="component" value="Unassembled WGS sequence"/>
</dbReference>
<keyword evidence="4" id="KW-0464">Manganese</keyword>
<keyword evidence="3" id="KW-0369">Histidine metabolism</keyword>
<dbReference type="SUPFAM" id="SSF52768">
    <property type="entry name" value="Arginase/deacetylase"/>
    <property type="match status" value="1"/>
</dbReference>
<dbReference type="PANTHER" id="PTHR11358:SF35">
    <property type="entry name" value="FORMIMIDOYLGLUTAMASE"/>
    <property type="match status" value="1"/>
</dbReference>
<evidence type="ECO:0000256" key="3">
    <source>
        <dbReference type="ARBA" id="ARBA00022808"/>
    </source>
</evidence>
<keyword evidence="7" id="KW-1185">Reference proteome</keyword>
<evidence type="ECO:0000313" key="7">
    <source>
        <dbReference type="Proteomes" id="UP000241167"/>
    </source>
</evidence>
<dbReference type="AlphaFoldDB" id="A0A2P7QG86"/>
<evidence type="ECO:0000313" key="6">
    <source>
        <dbReference type="EMBL" id="PSJ36997.1"/>
    </source>
</evidence>